<dbReference type="EMBL" id="AMGM01000089">
    <property type="protein sequence ID" value="EKB47805.1"/>
    <property type="molecule type" value="Genomic_DNA"/>
</dbReference>
<dbReference type="Gene3D" id="2.60.40.10">
    <property type="entry name" value="Immunoglobulins"/>
    <property type="match status" value="1"/>
</dbReference>
<name>K1KUJ0_CECL9</name>
<reference evidence="2 3" key="1">
    <citation type="journal article" date="2012" name="J. Bacteriol.">
        <title>Draft Genome Sequence of Cecembia lonarensis Strain LW9T, Isolated from Lonar Lake, a Haloalkaline Lake in India.</title>
        <authorList>
            <person name="Shivaji S."/>
            <person name="Ara S."/>
            <person name="Singh A."/>
            <person name="Pinnaka A.K."/>
        </authorList>
    </citation>
    <scope>NUCLEOTIDE SEQUENCE [LARGE SCALE GENOMIC DNA]</scope>
    <source>
        <strain evidence="2 3">LW9</strain>
    </source>
</reference>
<dbReference type="AlphaFoldDB" id="K1KUJ0"/>
<evidence type="ECO:0008006" key="4">
    <source>
        <dbReference type="Google" id="ProtNLM"/>
    </source>
</evidence>
<comment type="caution">
    <text evidence="2">The sequence shown here is derived from an EMBL/GenBank/DDBJ whole genome shotgun (WGS) entry which is preliminary data.</text>
</comment>
<gene>
    <name evidence="2" type="ORF">B879_03584</name>
</gene>
<protein>
    <recommendedName>
        <fullName evidence="4">Secretion system C-terminal sorting domain-containing protein</fullName>
    </recommendedName>
</protein>
<accession>K1KUJ0</accession>
<dbReference type="Proteomes" id="UP000004478">
    <property type="component" value="Unassembled WGS sequence"/>
</dbReference>
<evidence type="ECO:0000313" key="3">
    <source>
        <dbReference type="Proteomes" id="UP000004478"/>
    </source>
</evidence>
<organism evidence="2 3">
    <name type="scientific">Cecembia lonarensis (strain CCUG 58316 / KCTC 22772 / LW9)</name>
    <dbReference type="NCBI Taxonomy" id="1225176"/>
    <lineage>
        <taxon>Bacteria</taxon>
        <taxon>Pseudomonadati</taxon>
        <taxon>Bacteroidota</taxon>
        <taxon>Cytophagia</taxon>
        <taxon>Cytophagales</taxon>
        <taxon>Cyclobacteriaceae</taxon>
        <taxon>Cecembia</taxon>
    </lineage>
</organism>
<sequence>MYLLQKNTLTAMAVSALFVLIFSSHGGYAQCSQNNFAVIELQFLDANGKIFDPDLHQPGDIVQGRVYAIFSGSSTNAFFPLQFNYTEEINGVMDSSPSTNCVQNTTGTSTNAVPKGELVYLFEYEFVWGSETFFKDIYMTWRTNDGQTTCRANDANGQCFSSPEGLRLSAEISPLPVVWLDFSSQVNNVNQTVQLNWSTAKEWDSAHFLVQRSENGIENFQDIGSVKSVGWSETVSHYTFSDEQLPQNSKRLYYRLVQVDIDGNREMSKTILVDTPLASKAQQHWQVFPNPMQDNSLQLNFRGARIPDQVEIRIFALSSNKKITIQPRGRHTEIGHMLQDFPKGVLIMEVVSADTVENFKIIKK</sequence>
<feature type="signal peptide" evidence="1">
    <location>
        <begin position="1"/>
        <end position="29"/>
    </location>
</feature>
<evidence type="ECO:0000313" key="2">
    <source>
        <dbReference type="EMBL" id="EKB47805.1"/>
    </source>
</evidence>
<feature type="chain" id="PRO_5003846945" description="Secretion system C-terminal sorting domain-containing protein" evidence="1">
    <location>
        <begin position="30"/>
        <end position="364"/>
    </location>
</feature>
<dbReference type="RefSeq" id="WP_009186600.1">
    <property type="nucleotide sequence ID" value="NZ_AMGM01000089.1"/>
</dbReference>
<dbReference type="InterPro" id="IPR013783">
    <property type="entry name" value="Ig-like_fold"/>
</dbReference>
<keyword evidence="1" id="KW-0732">Signal</keyword>
<evidence type="ECO:0000256" key="1">
    <source>
        <dbReference type="SAM" id="SignalP"/>
    </source>
</evidence>
<proteinExistence type="predicted"/>
<dbReference type="OrthoDB" id="1443240at2"/>
<keyword evidence="3" id="KW-1185">Reference proteome</keyword>